<gene>
    <name evidence="1" type="ORF">GCM10007901_35860</name>
</gene>
<proteinExistence type="predicted"/>
<sequence length="45" mass="4892">MMATTTINSTTVNPAAGLRCVRIVLMDRPRTALDSCMYRTMSGSP</sequence>
<dbReference type="EMBL" id="BSOB01000046">
    <property type="protein sequence ID" value="GLQ94634.1"/>
    <property type="molecule type" value="Genomic_DNA"/>
</dbReference>
<protein>
    <submittedName>
        <fullName evidence="1">Uncharacterized protein</fullName>
    </submittedName>
</protein>
<keyword evidence="2" id="KW-1185">Reference proteome</keyword>
<name>A0ABQ5XSE0_9GAMM</name>
<comment type="caution">
    <text evidence="1">The sequence shown here is derived from an EMBL/GenBank/DDBJ whole genome shotgun (WGS) entry which is preliminary data.</text>
</comment>
<evidence type="ECO:0000313" key="2">
    <source>
        <dbReference type="Proteomes" id="UP001156670"/>
    </source>
</evidence>
<accession>A0ABQ5XSE0</accession>
<dbReference type="Proteomes" id="UP001156670">
    <property type="component" value="Unassembled WGS sequence"/>
</dbReference>
<evidence type="ECO:0000313" key="1">
    <source>
        <dbReference type="EMBL" id="GLQ94634.1"/>
    </source>
</evidence>
<organism evidence="1 2">
    <name type="scientific">Dyella acidisoli</name>
    <dbReference type="NCBI Taxonomy" id="1867834"/>
    <lineage>
        <taxon>Bacteria</taxon>
        <taxon>Pseudomonadati</taxon>
        <taxon>Pseudomonadota</taxon>
        <taxon>Gammaproteobacteria</taxon>
        <taxon>Lysobacterales</taxon>
        <taxon>Rhodanobacteraceae</taxon>
        <taxon>Dyella</taxon>
    </lineage>
</organism>
<reference evidence="2" key="1">
    <citation type="journal article" date="2019" name="Int. J. Syst. Evol. Microbiol.">
        <title>The Global Catalogue of Microorganisms (GCM) 10K type strain sequencing project: providing services to taxonomists for standard genome sequencing and annotation.</title>
        <authorList>
            <consortium name="The Broad Institute Genomics Platform"/>
            <consortium name="The Broad Institute Genome Sequencing Center for Infectious Disease"/>
            <person name="Wu L."/>
            <person name="Ma J."/>
        </authorList>
    </citation>
    <scope>NUCLEOTIDE SEQUENCE [LARGE SCALE GENOMIC DNA]</scope>
    <source>
        <strain evidence="2">NBRC 111980</strain>
    </source>
</reference>